<dbReference type="GO" id="GO:0042273">
    <property type="term" value="P:ribosomal large subunit biogenesis"/>
    <property type="evidence" value="ECO:0007669"/>
    <property type="project" value="InterPro"/>
</dbReference>
<dbReference type="Proteomes" id="UP000310685">
    <property type="component" value="Unassembled WGS sequence"/>
</dbReference>
<dbReference type="InterPro" id="IPR037379">
    <property type="entry name" value="WDR74/Nsa1"/>
</dbReference>
<evidence type="ECO:0000256" key="3">
    <source>
        <dbReference type="ARBA" id="ARBA00011187"/>
    </source>
</evidence>
<evidence type="ECO:0000256" key="2">
    <source>
        <dbReference type="ARBA" id="ARBA00007861"/>
    </source>
</evidence>
<gene>
    <name evidence="6" type="ORF">E3Q22_03109</name>
</gene>
<comment type="similarity">
    <text evidence="2">Belongs to the NSA1 family.</text>
</comment>
<organism evidence="6 7">
    <name type="scientific">Wallemia mellicola</name>
    <dbReference type="NCBI Taxonomy" id="1708541"/>
    <lineage>
        <taxon>Eukaryota</taxon>
        <taxon>Fungi</taxon>
        <taxon>Dikarya</taxon>
        <taxon>Basidiomycota</taxon>
        <taxon>Wallemiomycotina</taxon>
        <taxon>Wallemiomycetes</taxon>
        <taxon>Wallemiales</taxon>
        <taxon>Wallemiaceae</taxon>
        <taxon>Wallemia</taxon>
    </lineage>
</organism>
<dbReference type="InterPro" id="IPR036322">
    <property type="entry name" value="WD40_repeat_dom_sf"/>
</dbReference>
<dbReference type="AlphaFoldDB" id="A0A4T0M3Z4"/>
<dbReference type="Gene3D" id="2.130.10.10">
    <property type="entry name" value="YVTN repeat-like/Quinoprotein amine dehydrogenase"/>
    <property type="match status" value="1"/>
</dbReference>
<protein>
    <recommendedName>
        <fullName evidence="4">Ribosome biogenesis protein NSA1</fullName>
    </recommendedName>
</protein>
<dbReference type="EMBL" id="SPRC01000035">
    <property type="protein sequence ID" value="TIB77369.1"/>
    <property type="molecule type" value="Genomic_DNA"/>
</dbReference>
<name>A0A4T0M3Z4_9BASI</name>
<evidence type="ECO:0000256" key="1">
    <source>
        <dbReference type="ARBA" id="ARBA00002889"/>
    </source>
</evidence>
<proteinExistence type="inferred from homology"/>
<dbReference type="PANTHER" id="PTHR16038:SF4">
    <property type="entry name" value="WD REPEAT-CONTAINING PROTEIN 74"/>
    <property type="match status" value="1"/>
</dbReference>
<comment type="caution">
    <text evidence="6">The sequence shown here is derived from an EMBL/GenBank/DDBJ whole genome shotgun (WGS) entry which is preliminary data.</text>
</comment>
<feature type="compositionally biased region" description="Acidic residues" evidence="5">
    <location>
        <begin position="378"/>
        <end position="390"/>
    </location>
</feature>
<sequence>MRFLSGDQNGLIKSIKINLNDVDVNGAGVSTSTITQDDIDPTRSVQKMEYNRETNKLSTARADSSIQQYEFNSEDKLNLLNEWNEPRFKGGDYYVGLSTLGRGLVAATSSGHWSYKASKAEERYLSLPTNLKDMRVSPNGSTFAYGGLEVDLSIWDAKRALEISENTPTAPKVDSIQGATKKERKKAKDQLLDGEVWRAKNLPPDNLNLRVPIHITSLDYISETNIITGSANGSVRLYDTRASKKPTIVNNDLIKSSSVRYLRRGEHEYNVFVSDNNSNLFNVDIRNLKLINGYKGIGGAINTIAPTPYKEISLSGAMDKYLRLHTSIVPPEILGKNPTTKANIFSKVFVKSTPTVLEWDGVIPVEETKKRVERTPESDESEGELDDVLQDMETVTGEDMKVKRKAEGRRSKKKRV</sequence>
<dbReference type="GO" id="GO:0005730">
    <property type="term" value="C:nucleolus"/>
    <property type="evidence" value="ECO:0007669"/>
    <property type="project" value="InterPro"/>
</dbReference>
<dbReference type="InterPro" id="IPR015943">
    <property type="entry name" value="WD40/YVTN_repeat-like_dom_sf"/>
</dbReference>
<feature type="compositionally biased region" description="Basic residues" evidence="5">
    <location>
        <begin position="402"/>
        <end position="416"/>
    </location>
</feature>
<evidence type="ECO:0000256" key="5">
    <source>
        <dbReference type="SAM" id="MobiDB-lite"/>
    </source>
</evidence>
<feature type="region of interest" description="Disordered" evidence="5">
    <location>
        <begin position="370"/>
        <end position="416"/>
    </location>
</feature>
<dbReference type="SUPFAM" id="SSF50978">
    <property type="entry name" value="WD40 repeat-like"/>
    <property type="match status" value="1"/>
</dbReference>
<comment type="subunit">
    <text evidence="3">Component of the pre-66S ribosomal particle.</text>
</comment>
<dbReference type="PANTHER" id="PTHR16038">
    <property type="entry name" value="NOP SEVEN ASSOCIATED PROTEIN 1"/>
    <property type="match status" value="1"/>
</dbReference>
<accession>A0A4T0M3Z4</accession>
<reference evidence="6 7" key="1">
    <citation type="submission" date="2019-03" db="EMBL/GenBank/DDBJ databases">
        <title>Sequencing 25 genomes of Wallemia mellicola.</title>
        <authorList>
            <person name="Gostincar C."/>
        </authorList>
    </citation>
    <scope>NUCLEOTIDE SEQUENCE [LARGE SCALE GENOMIC DNA]</scope>
    <source>
        <strain evidence="6 7">EXF-6152</strain>
    </source>
</reference>
<dbReference type="GO" id="GO:0030687">
    <property type="term" value="C:preribosome, large subunit precursor"/>
    <property type="evidence" value="ECO:0007669"/>
    <property type="project" value="TreeGrafter"/>
</dbReference>
<evidence type="ECO:0000256" key="4">
    <source>
        <dbReference type="ARBA" id="ARBA00014234"/>
    </source>
</evidence>
<evidence type="ECO:0000313" key="7">
    <source>
        <dbReference type="Proteomes" id="UP000310685"/>
    </source>
</evidence>
<comment type="function">
    <text evidence="1">Involved in the biogenesis of the 60S ribosomal subunit.</text>
</comment>
<evidence type="ECO:0000313" key="6">
    <source>
        <dbReference type="EMBL" id="TIB77369.1"/>
    </source>
</evidence>